<evidence type="ECO:0000313" key="2">
    <source>
        <dbReference type="Proteomes" id="UP000790709"/>
    </source>
</evidence>
<accession>A0ACB8BNJ2</accession>
<proteinExistence type="predicted"/>
<protein>
    <submittedName>
        <fullName evidence="1">Uncharacterized protein</fullName>
    </submittedName>
</protein>
<reference evidence="1" key="1">
    <citation type="journal article" date="2021" name="New Phytol.">
        <title>Evolutionary innovations through gain and loss of genes in the ectomycorrhizal Boletales.</title>
        <authorList>
            <person name="Wu G."/>
            <person name="Miyauchi S."/>
            <person name="Morin E."/>
            <person name="Kuo A."/>
            <person name="Drula E."/>
            <person name="Varga T."/>
            <person name="Kohler A."/>
            <person name="Feng B."/>
            <person name="Cao Y."/>
            <person name="Lipzen A."/>
            <person name="Daum C."/>
            <person name="Hundley H."/>
            <person name="Pangilinan J."/>
            <person name="Johnson J."/>
            <person name="Barry K."/>
            <person name="LaButti K."/>
            <person name="Ng V."/>
            <person name="Ahrendt S."/>
            <person name="Min B."/>
            <person name="Choi I.G."/>
            <person name="Park H."/>
            <person name="Plett J.M."/>
            <person name="Magnuson J."/>
            <person name="Spatafora J.W."/>
            <person name="Nagy L.G."/>
            <person name="Henrissat B."/>
            <person name="Grigoriev I.V."/>
            <person name="Yang Z.L."/>
            <person name="Xu J."/>
            <person name="Martin F.M."/>
        </authorList>
    </citation>
    <scope>NUCLEOTIDE SEQUENCE</scope>
    <source>
        <strain evidence="1">KUC20120723A-06</strain>
    </source>
</reference>
<gene>
    <name evidence="1" type="ORF">BV22DRAFT_1061962</name>
</gene>
<name>A0ACB8BNJ2_9AGAM</name>
<keyword evidence="2" id="KW-1185">Reference proteome</keyword>
<comment type="caution">
    <text evidence="1">The sequence shown here is derived from an EMBL/GenBank/DDBJ whole genome shotgun (WGS) entry which is preliminary data.</text>
</comment>
<organism evidence="1 2">
    <name type="scientific">Leucogyrophana mollusca</name>
    <dbReference type="NCBI Taxonomy" id="85980"/>
    <lineage>
        <taxon>Eukaryota</taxon>
        <taxon>Fungi</taxon>
        <taxon>Dikarya</taxon>
        <taxon>Basidiomycota</taxon>
        <taxon>Agaricomycotina</taxon>
        <taxon>Agaricomycetes</taxon>
        <taxon>Agaricomycetidae</taxon>
        <taxon>Boletales</taxon>
        <taxon>Boletales incertae sedis</taxon>
        <taxon>Leucogyrophana</taxon>
    </lineage>
</organism>
<dbReference type="Proteomes" id="UP000790709">
    <property type="component" value="Unassembled WGS sequence"/>
</dbReference>
<dbReference type="EMBL" id="MU266375">
    <property type="protein sequence ID" value="KAH7926884.1"/>
    <property type="molecule type" value="Genomic_DNA"/>
</dbReference>
<sequence length="294" mass="32670">MPTRKTKAGNSTPTQLPPQSKPTTNDEGFFPFARYTSIVGVHTSLVAFTALFLPQTSLLFRQPDARGTDRPQHQFLEVLTANPVSTLMWICGGIMLLQTWWGGWVRWWCFEYASHGTDTEVKLERTQYQNARFARLGEALMFTLGVSLLFHTTTVLFGAPIASRLSHTFLLSLVLSFLTVFTPAYAMGRPSLATDTGSLVIRLTWTRLFAELSPRNAIERAMVYPAVGAIAGCWSGAIPIALDWDRPWQAWPLTPLFGSILGYILGSLWALVVSAVNSLAEEHIKSEQTTKKTT</sequence>
<evidence type="ECO:0000313" key="1">
    <source>
        <dbReference type="EMBL" id="KAH7926884.1"/>
    </source>
</evidence>